<sequence>SWLKDRHMEYFIELIKAGKVYIPEMPY</sequence>
<keyword evidence="2" id="KW-1185">Reference proteome</keyword>
<comment type="caution">
    <text evidence="1">The sequence shown here is derived from an EMBL/GenBank/DDBJ whole genome shotgun (WGS) entry which is preliminary data.</text>
</comment>
<gene>
    <name evidence="1" type="ORF">BC792_1351</name>
</gene>
<name>A0A5S5CVB6_9SPHI</name>
<dbReference type="AlphaFoldDB" id="A0A5S5CVB6"/>
<protein>
    <submittedName>
        <fullName evidence="1">Uncharacterized protein</fullName>
    </submittedName>
</protein>
<evidence type="ECO:0000313" key="2">
    <source>
        <dbReference type="Proteomes" id="UP000325105"/>
    </source>
</evidence>
<dbReference type="Proteomes" id="UP000325105">
    <property type="component" value="Unassembled WGS sequence"/>
</dbReference>
<organism evidence="1 2">
    <name type="scientific">Sphingobacterium allocomposti</name>
    <dbReference type="NCBI Taxonomy" id="415956"/>
    <lineage>
        <taxon>Bacteria</taxon>
        <taxon>Pseudomonadati</taxon>
        <taxon>Bacteroidota</taxon>
        <taxon>Sphingobacteriia</taxon>
        <taxon>Sphingobacteriales</taxon>
        <taxon>Sphingobacteriaceae</taxon>
        <taxon>Sphingobacterium</taxon>
    </lineage>
</organism>
<reference evidence="1 2" key="1">
    <citation type="submission" date="2019-07" db="EMBL/GenBank/DDBJ databases">
        <title>Genomic Encyclopedia of Archaeal and Bacterial Type Strains, Phase II (KMG-II): from individual species to whole genera.</title>
        <authorList>
            <person name="Goeker M."/>
        </authorList>
    </citation>
    <scope>NUCLEOTIDE SEQUENCE [LARGE SCALE GENOMIC DNA]</scope>
    <source>
        <strain evidence="1 2">DSM 18850</strain>
    </source>
</reference>
<dbReference type="EMBL" id="VNHX01000035">
    <property type="protein sequence ID" value="TYP87727.1"/>
    <property type="molecule type" value="Genomic_DNA"/>
</dbReference>
<proteinExistence type="predicted"/>
<feature type="non-terminal residue" evidence="1">
    <location>
        <position position="1"/>
    </location>
</feature>
<evidence type="ECO:0000313" key="1">
    <source>
        <dbReference type="EMBL" id="TYP87727.1"/>
    </source>
</evidence>
<accession>A0A5S5CVB6</accession>